<dbReference type="Proteomes" id="UP000312326">
    <property type="component" value="Chromosome"/>
</dbReference>
<accession>A0A5B8EBR3</accession>
<dbReference type="EMBL" id="CP029754">
    <property type="protein sequence ID" value="QDD69847.1"/>
    <property type="molecule type" value="Genomic_DNA"/>
</dbReference>
<organism evidence="1 2">
    <name type="scientific">Lactobacillus amylovorus</name>
    <dbReference type="NCBI Taxonomy" id="1604"/>
    <lineage>
        <taxon>Bacteria</taxon>
        <taxon>Bacillati</taxon>
        <taxon>Bacillota</taxon>
        <taxon>Bacilli</taxon>
        <taxon>Lactobacillales</taxon>
        <taxon>Lactobacillaceae</taxon>
        <taxon>Lactobacillus</taxon>
    </lineage>
</organism>
<name>A0A5B8EBR3_LACAM</name>
<evidence type="ECO:0000313" key="2">
    <source>
        <dbReference type="Proteomes" id="UP000312326"/>
    </source>
</evidence>
<gene>
    <name evidence="1" type="ORF">DM298_02115</name>
</gene>
<sequence length="176" mass="20409">MRVAHHINLVDAAKEITNKSTLAEWEKGKDNLSWCKVIALLFNIHVQPMEFLENTVSSHLYFSIQDIADAYGANNIKQLKAISLQYLKRYQDEPLNKKDLPKAESLLEKLDTLEIMNLYAEETIRKKFMHSLIDYAKNNDSTEIASLFKYLDFLGLKNMKSDFQVAFTQIKQIYGE</sequence>
<protein>
    <submittedName>
        <fullName evidence="1">Transcriptional regulator</fullName>
    </submittedName>
</protein>
<evidence type="ECO:0000313" key="1">
    <source>
        <dbReference type="EMBL" id="QDD69847.1"/>
    </source>
</evidence>
<dbReference type="AlphaFoldDB" id="A0A5B8EBR3"/>
<proteinExistence type="predicted"/>
<dbReference type="RefSeq" id="WP_014565577.1">
    <property type="nucleotide sequence ID" value="NZ_CP029754.1"/>
</dbReference>
<reference evidence="1 2" key="1">
    <citation type="submission" date="2018-06" db="EMBL/GenBank/DDBJ databases">
        <title>Complete genome sequnece of Lactobacillus amylovorus PMRA3.</title>
        <authorList>
            <person name="Nam Y.-D."/>
            <person name="Chung W.-H."/>
            <person name="Park Y.S."/>
            <person name="Kang J."/>
        </authorList>
    </citation>
    <scope>NUCLEOTIDE SEQUENCE [LARGE SCALE GENOMIC DNA]</scope>
    <source>
        <strain evidence="1 2">PMRA3</strain>
    </source>
</reference>
<dbReference type="GeneID" id="66523207"/>